<dbReference type="AlphaFoldDB" id="N6X4G2"/>
<proteinExistence type="predicted"/>
<dbReference type="EC" id="3.3.2.1" evidence="2"/>
<dbReference type="EMBL" id="AQHZ01000015">
    <property type="protein sequence ID" value="ENO18282.1"/>
    <property type="molecule type" value="Genomic_DNA"/>
</dbReference>
<organism evidence="2 3">
    <name type="scientific">Schaalia cardiffensis F0333</name>
    <dbReference type="NCBI Taxonomy" id="888050"/>
    <lineage>
        <taxon>Bacteria</taxon>
        <taxon>Bacillati</taxon>
        <taxon>Actinomycetota</taxon>
        <taxon>Actinomycetes</taxon>
        <taxon>Actinomycetales</taxon>
        <taxon>Actinomycetaceae</taxon>
        <taxon>Schaalia</taxon>
    </lineage>
</organism>
<protein>
    <submittedName>
        <fullName evidence="2">Isochorismatase</fullName>
        <ecNumber evidence="2">3.3.2.1</ecNumber>
    </submittedName>
</protein>
<sequence>MSWHRKSTTPFTIDLRELIVLSELSLSPPTQQDKSSPPGHRNPFLHPQHAYGQSRKRSLCSAPLHPA</sequence>
<feature type="compositionally biased region" description="Polar residues" evidence="1">
    <location>
        <begin position="24"/>
        <end position="35"/>
    </location>
</feature>
<evidence type="ECO:0000256" key="1">
    <source>
        <dbReference type="SAM" id="MobiDB-lite"/>
    </source>
</evidence>
<name>N6X4G2_9ACTO</name>
<evidence type="ECO:0000313" key="3">
    <source>
        <dbReference type="Proteomes" id="UP000013015"/>
    </source>
</evidence>
<dbReference type="STRING" id="888050.HMPREF9004_0851"/>
<gene>
    <name evidence="2" type="ORF">HMPREF9004_0851</name>
</gene>
<keyword evidence="3" id="KW-1185">Reference proteome</keyword>
<comment type="caution">
    <text evidence="2">The sequence shown here is derived from an EMBL/GenBank/DDBJ whole genome shotgun (WGS) entry which is preliminary data.</text>
</comment>
<feature type="region of interest" description="Disordered" evidence="1">
    <location>
        <begin position="24"/>
        <end position="67"/>
    </location>
</feature>
<dbReference type="HOGENOM" id="CLU_2802673_0_0_11"/>
<evidence type="ECO:0000313" key="2">
    <source>
        <dbReference type="EMBL" id="ENO18282.1"/>
    </source>
</evidence>
<accession>N6X4G2</accession>
<keyword evidence="2" id="KW-0378">Hydrolase</keyword>
<dbReference type="Proteomes" id="UP000013015">
    <property type="component" value="Unassembled WGS sequence"/>
</dbReference>
<reference evidence="2 3" key="1">
    <citation type="submission" date="2013-03" db="EMBL/GenBank/DDBJ databases">
        <title>Reference genome for the Human Microbiome Project.</title>
        <authorList>
            <person name="Aqrawi P."/>
            <person name="Ayvaz T."/>
            <person name="Bess C."/>
            <person name="Blankenburg K."/>
            <person name="Coyle M."/>
            <person name="Deng J."/>
            <person name="Forbes L."/>
            <person name="Fowler G."/>
            <person name="Francisco L."/>
            <person name="Fu Q."/>
            <person name="Gibbs R."/>
            <person name="Gross S."/>
            <person name="Gubbala S."/>
            <person name="Hale W."/>
            <person name="Hemphill L."/>
            <person name="Highlander S."/>
            <person name="Hirani K."/>
            <person name="Jackson L."/>
            <person name="Jakkamsetti A."/>
            <person name="Javaid M."/>
            <person name="Jayaseelan J.C."/>
            <person name="Jiang H."/>
            <person name="Joshi V."/>
            <person name="Korchina V."/>
            <person name="Kovar C."/>
            <person name="Lara F."/>
            <person name="Lee S."/>
            <person name="Liu Y."/>
            <person name="Mata R."/>
            <person name="Mathew T."/>
            <person name="Munidasa M."/>
            <person name="Muzny D."/>
            <person name="Nazareth L."/>
            <person name="Ngo R."/>
            <person name="Nguyen L."/>
            <person name="Nguyen N."/>
            <person name="Okwuonu G."/>
            <person name="Ongeri F."/>
            <person name="Palculict T."/>
            <person name="Patil S."/>
            <person name="Petrosino J."/>
            <person name="Pham C."/>
            <person name="Pham P."/>
            <person name="Pu L.-L."/>
            <person name="Qin X."/>
            <person name="Qu J."/>
            <person name="Reid J."/>
            <person name="Ross M."/>
            <person name="Ruth R."/>
            <person name="Saada N."/>
            <person name="San Lucas F."/>
            <person name="Santibanez J."/>
            <person name="Shang Y."/>
            <person name="Simmons D."/>
            <person name="Song X.-Z."/>
            <person name="Tang L.-Y."/>
            <person name="Thornton R."/>
            <person name="Warren J."/>
            <person name="Weissenberger G."/>
            <person name="Wilczek-Boney K."/>
            <person name="Worley K."/>
            <person name="Youmans B."/>
            <person name="Zhang J."/>
            <person name="Zhang L."/>
            <person name="Zhao Z."/>
            <person name="Zhou C."/>
            <person name="Zhu D."/>
            <person name="Zhu Y."/>
        </authorList>
    </citation>
    <scope>NUCLEOTIDE SEQUENCE [LARGE SCALE GENOMIC DNA]</scope>
    <source>
        <strain evidence="2 3">F0333</strain>
    </source>
</reference>
<dbReference type="GO" id="GO:0008908">
    <property type="term" value="F:isochorismatase activity"/>
    <property type="evidence" value="ECO:0007669"/>
    <property type="project" value="UniProtKB-EC"/>
</dbReference>